<dbReference type="EMBL" id="CAAHCY010000011">
    <property type="protein sequence ID" value="VGM28820.1"/>
    <property type="molecule type" value="Genomic_DNA"/>
</dbReference>
<dbReference type="GO" id="GO:0003964">
    <property type="term" value="F:RNA-directed DNA polymerase activity"/>
    <property type="evidence" value="ECO:0007669"/>
    <property type="project" value="UniProtKB-KW"/>
</dbReference>
<feature type="domain" description="Reverse transcriptase" evidence="1">
    <location>
        <begin position="1"/>
        <end position="343"/>
    </location>
</feature>
<dbReference type="Pfam" id="PF00078">
    <property type="entry name" value="RVT_1"/>
    <property type="match status" value="1"/>
</dbReference>
<dbReference type="NCBIfam" id="NF041748">
    <property type="entry name" value="Drt3b"/>
    <property type="match status" value="1"/>
</dbReference>
<evidence type="ECO:0000259" key="1">
    <source>
        <dbReference type="PROSITE" id="PS50878"/>
    </source>
</evidence>
<name>A0A486TRB2_KLEPN</name>
<accession>A0A486TRB2</accession>
<evidence type="ECO:0000313" key="2">
    <source>
        <dbReference type="EMBL" id="VGM28820.1"/>
    </source>
</evidence>
<proteinExistence type="predicted"/>
<dbReference type="InterPro" id="IPR000477">
    <property type="entry name" value="RT_dom"/>
</dbReference>
<reference evidence="2" key="1">
    <citation type="submission" date="2019-03" db="EMBL/GenBank/DDBJ databases">
        <authorList>
            <consortium name="Pathogen Informatics"/>
        </authorList>
    </citation>
    <scope>NUCLEOTIDE SEQUENCE</scope>
    <source>
        <strain evidence="2">5012STDY7626354</strain>
    </source>
</reference>
<keyword evidence="2" id="KW-0808">Transferase</keyword>
<protein>
    <submittedName>
        <fullName evidence="2">Reverse transcriptase (RNA-dependent DNA polymerase)</fullName>
    </submittedName>
</protein>
<organism evidence="2">
    <name type="scientific">Klebsiella pneumoniae</name>
    <dbReference type="NCBI Taxonomy" id="573"/>
    <lineage>
        <taxon>Bacteria</taxon>
        <taxon>Pseudomonadati</taxon>
        <taxon>Pseudomonadota</taxon>
        <taxon>Gammaproteobacteria</taxon>
        <taxon>Enterobacterales</taxon>
        <taxon>Enterobacteriaceae</taxon>
        <taxon>Klebsiella/Raoultella group</taxon>
        <taxon>Klebsiella</taxon>
        <taxon>Klebsiella pneumoniae complex</taxon>
    </lineage>
</organism>
<keyword evidence="2" id="KW-0548">Nucleotidyltransferase</keyword>
<dbReference type="RefSeq" id="WP_110216189.1">
    <property type="nucleotide sequence ID" value="NZ_BIKV01000019.1"/>
</dbReference>
<sequence>MKIKISKSDYKRVLLTDILPYEVPILFSNEGFYKLISENKVLPGTFSEGLKLDSYTIPYSYKIKKGLASSRSLGIIHPSTQLRICDFYDKYEHLMVHMCTKSPFSLRYPSKIGSYYYEKDFLKSRINLKDGLVQFHNHGFDSQETSSSSHFSYKKYPFIYKFYESYEFHRLERKFRKLLKLDIAKCFSHIYTHSVSWAVKSKEFSKVNRTYNSFEGCLDKLFQDANYGETNGIIIGPEFSRIFAEIILQRVDLNVESHLNLEPGIVKDKSYAIRRYVDDYFIFADDDETFKLIEFVLANELEKYKLYLNESKKEFIERPFVTGATMAKNDIAEIIEDLYGSLIHTEKLDELTAMVNLNPDVKIQPENMNDLFPLKGVWNKKLHADKFIKRIKIAVRKNNTTFDLVSSYLISAIKSKFFKVIRLLRMFDLSGKEDITYKFFSIFNEVIFFIYAMDFRVRQTYIISQVILEINSFANKQASDISEVIKKNTFDELLMCMKSMGNIHERPVELSNLLICMKGLGEQYKLNPDEFKDLLGISENECFYDLEYFSICSMLHYIGDDVLYLKMKEDIVLAIQSLISGRNDIKKDTETFMLFLDMMTCPYLTVKHKRIIYRTYVEANTGQKRFTNAVIDSEIDSLKNNVIFFNWSGDADLEHVLYKKELRTAYE</sequence>
<dbReference type="CDD" id="cd01646">
    <property type="entry name" value="RT_Bac_retron_I"/>
    <property type="match status" value="1"/>
</dbReference>
<dbReference type="PROSITE" id="PS50878">
    <property type="entry name" value="RT_POL"/>
    <property type="match status" value="1"/>
</dbReference>
<gene>
    <name evidence="2" type="ORF">SAMEA4873555_05021</name>
</gene>
<keyword evidence="2" id="KW-0695">RNA-directed DNA polymerase</keyword>
<dbReference type="AlphaFoldDB" id="A0A486TRB2"/>